<reference evidence="1" key="1">
    <citation type="submission" date="2022-01" db="UniProtKB">
        <authorList>
            <consortium name="EnsemblMetazoa"/>
        </authorList>
    </citation>
    <scope>IDENTIFICATION</scope>
</reference>
<keyword evidence="2" id="KW-1185">Reference proteome</keyword>
<dbReference type="GeneID" id="106666594"/>
<organism evidence="1 2">
    <name type="scientific">Cimex lectularius</name>
    <name type="common">Bed bug</name>
    <name type="synonym">Acanthia lectularia</name>
    <dbReference type="NCBI Taxonomy" id="79782"/>
    <lineage>
        <taxon>Eukaryota</taxon>
        <taxon>Metazoa</taxon>
        <taxon>Ecdysozoa</taxon>
        <taxon>Arthropoda</taxon>
        <taxon>Hexapoda</taxon>
        <taxon>Insecta</taxon>
        <taxon>Pterygota</taxon>
        <taxon>Neoptera</taxon>
        <taxon>Paraneoptera</taxon>
        <taxon>Hemiptera</taxon>
        <taxon>Heteroptera</taxon>
        <taxon>Panheteroptera</taxon>
        <taxon>Cimicomorpha</taxon>
        <taxon>Cimicidae</taxon>
        <taxon>Cimex</taxon>
    </lineage>
</organism>
<proteinExistence type="predicted"/>
<evidence type="ECO:0000313" key="2">
    <source>
        <dbReference type="Proteomes" id="UP000494040"/>
    </source>
</evidence>
<sequence>MKETNSPMFRTASPYIFFDNHQAFCKPNDDYYIESPPLYDQSDNPPLNNFVDNDGKYYVDLANLEKNYTIWTKYMGRGVKNFGKRKINNSPIPMAGKFEKSSLNMHINDLEKHLLINGEEVDKSSSNVSFQNELIPIIIIPAKNSAIIPKEVKIEEAMPCSECACSVVGRKLKRSSLFRLIIQSEENLQLGWKLPLTEVSRMVFELSSL</sequence>
<dbReference type="KEGG" id="clec:106666594"/>
<dbReference type="AlphaFoldDB" id="A0A8I6RTG6"/>
<evidence type="ECO:0000313" key="1">
    <source>
        <dbReference type="EnsemblMetazoa" id="XP_014249365.1"/>
    </source>
</evidence>
<accession>A0A8I6RTG6</accession>
<name>A0A8I6RTG6_CIMLE</name>
<dbReference type="EnsemblMetazoa" id="XM_014393879.1">
    <property type="protein sequence ID" value="XP_014249365.1"/>
    <property type="gene ID" value="LOC106666594"/>
</dbReference>
<dbReference type="RefSeq" id="XP_014249365.1">
    <property type="nucleotide sequence ID" value="XM_014393879.1"/>
</dbReference>
<protein>
    <submittedName>
        <fullName evidence="1">Uncharacterized protein</fullName>
    </submittedName>
</protein>
<dbReference type="Proteomes" id="UP000494040">
    <property type="component" value="Unassembled WGS sequence"/>
</dbReference>